<feature type="transmembrane region" description="Helical" evidence="1">
    <location>
        <begin position="394"/>
        <end position="414"/>
    </location>
</feature>
<reference evidence="2" key="1">
    <citation type="journal article" date="2020" name="Nature">
        <title>Giant virus diversity and host interactions through global metagenomics.</title>
        <authorList>
            <person name="Schulz F."/>
            <person name="Roux S."/>
            <person name="Paez-Espino D."/>
            <person name="Jungbluth S."/>
            <person name="Walsh D.A."/>
            <person name="Denef V.J."/>
            <person name="McMahon K.D."/>
            <person name="Konstantinidis K.T."/>
            <person name="Eloe-Fadrosh E.A."/>
            <person name="Kyrpides N.C."/>
            <person name="Woyke T."/>
        </authorList>
    </citation>
    <scope>NUCLEOTIDE SEQUENCE</scope>
    <source>
        <strain evidence="2">GVMAG-M-3300027763-16</strain>
    </source>
</reference>
<feature type="transmembrane region" description="Helical" evidence="1">
    <location>
        <begin position="59"/>
        <end position="84"/>
    </location>
</feature>
<keyword evidence="1" id="KW-0472">Membrane</keyword>
<evidence type="ECO:0000313" key="2">
    <source>
        <dbReference type="EMBL" id="QHU27442.1"/>
    </source>
</evidence>
<proteinExistence type="predicted"/>
<sequence length="415" mass="49303">MLYVTIITIILLLALIGVCAYKLSIYFSSFMFLSKKKNYDKTNYISNSSFFKYYYNKKFFGFGAQTIFTIILILLSITAYMGYMSTNHMNYGILSNRYGNSAEYYLVNIFIYVIFAYSFIYGGIYMYWFNYSMSEDSKIEEKEKDLKNLIVENLDYDLLYDYFVKVVYNKDPVIQASYMLANYEINPEDPKYFENPENVFKYSFTYYILNDITDKKFTYIKKALFDMIKDAGLLEIEKPESKKTDNITKIRDTISKAEDFYIISKYNHNNNVVLKPLETIIDDLIIKSVSNIDNKTNLERIKRGIKEYTDANIKAMINKYDEIQAVFMDTIKAYKEIYDKYYMYYMYSVLITNFLIVYAVIMLVYIVIKIGCSNSKDFEDNYNTYYFLKFLNNVGIYILLLYYFITCPIIIFGFN</sequence>
<feature type="transmembrane region" description="Helical" evidence="1">
    <location>
        <begin position="344"/>
        <end position="368"/>
    </location>
</feature>
<feature type="transmembrane region" description="Helical" evidence="1">
    <location>
        <begin position="6"/>
        <end position="27"/>
    </location>
</feature>
<dbReference type="AlphaFoldDB" id="A0A6C0LDU9"/>
<feature type="transmembrane region" description="Helical" evidence="1">
    <location>
        <begin position="104"/>
        <end position="128"/>
    </location>
</feature>
<protein>
    <submittedName>
        <fullName evidence="2">Uncharacterized protein</fullName>
    </submittedName>
</protein>
<evidence type="ECO:0000256" key="1">
    <source>
        <dbReference type="SAM" id="Phobius"/>
    </source>
</evidence>
<keyword evidence="1" id="KW-0812">Transmembrane</keyword>
<dbReference type="EMBL" id="MN740456">
    <property type="protein sequence ID" value="QHU27442.1"/>
    <property type="molecule type" value="Genomic_DNA"/>
</dbReference>
<name>A0A6C0LDU9_9ZZZZ</name>
<keyword evidence="1" id="KW-1133">Transmembrane helix</keyword>
<accession>A0A6C0LDU9</accession>
<organism evidence="2">
    <name type="scientific">viral metagenome</name>
    <dbReference type="NCBI Taxonomy" id="1070528"/>
    <lineage>
        <taxon>unclassified sequences</taxon>
        <taxon>metagenomes</taxon>
        <taxon>organismal metagenomes</taxon>
    </lineage>
</organism>